<organism evidence="2 3">
    <name type="scientific">Cirrhinus molitorella</name>
    <name type="common">mud carp</name>
    <dbReference type="NCBI Taxonomy" id="172907"/>
    <lineage>
        <taxon>Eukaryota</taxon>
        <taxon>Metazoa</taxon>
        <taxon>Chordata</taxon>
        <taxon>Craniata</taxon>
        <taxon>Vertebrata</taxon>
        <taxon>Euteleostomi</taxon>
        <taxon>Actinopterygii</taxon>
        <taxon>Neopterygii</taxon>
        <taxon>Teleostei</taxon>
        <taxon>Ostariophysi</taxon>
        <taxon>Cypriniformes</taxon>
        <taxon>Cyprinidae</taxon>
        <taxon>Labeoninae</taxon>
        <taxon>Labeonini</taxon>
        <taxon>Cirrhinus</taxon>
    </lineage>
</organism>
<proteinExistence type="predicted"/>
<evidence type="ECO:0000313" key="3">
    <source>
        <dbReference type="Proteomes" id="UP001558613"/>
    </source>
</evidence>
<name>A0ABR3MUS1_9TELE</name>
<accession>A0ABR3MUS1</accession>
<dbReference type="SUPFAM" id="SSF52266">
    <property type="entry name" value="SGNH hydrolase"/>
    <property type="match status" value="1"/>
</dbReference>
<sequence length="222" mass="25181">MADSVTRVAIKATQTFPSSKVVISTILPRSDFHPHTIQRVNADISRRCAGMPNVHLAHHPTLDLCHLHDHVHLRKDSVHLFAKTLKDVALGRTPSSPPKKARATTTPQPVRYFHPGPRPGSGFPPQPPQPALYYQPTPQQLRPQQQDSLSWDQHQHNHRRPRAAPARNNSIRADQQPGPLPQPHRPEHQEQRSYATALQEPNHTNLVEIKDQLRLICTRLEQ</sequence>
<evidence type="ECO:0000256" key="1">
    <source>
        <dbReference type="SAM" id="MobiDB-lite"/>
    </source>
</evidence>
<evidence type="ECO:0000313" key="2">
    <source>
        <dbReference type="EMBL" id="KAL1268383.1"/>
    </source>
</evidence>
<gene>
    <name evidence="2" type="ORF">QQF64_033746</name>
</gene>
<feature type="compositionally biased region" description="Polar residues" evidence="1">
    <location>
        <begin position="192"/>
        <end position="202"/>
    </location>
</feature>
<feature type="compositionally biased region" description="Pro residues" evidence="1">
    <location>
        <begin position="116"/>
        <end position="130"/>
    </location>
</feature>
<dbReference type="Proteomes" id="UP001558613">
    <property type="component" value="Unassembled WGS sequence"/>
</dbReference>
<feature type="region of interest" description="Disordered" evidence="1">
    <location>
        <begin position="90"/>
        <end position="202"/>
    </location>
</feature>
<keyword evidence="3" id="KW-1185">Reference proteome</keyword>
<feature type="compositionally biased region" description="Low complexity" evidence="1">
    <location>
        <begin position="131"/>
        <end position="146"/>
    </location>
</feature>
<reference evidence="2 3" key="1">
    <citation type="submission" date="2023-09" db="EMBL/GenBank/DDBJ databases">
        <authorList>
            <person name="Wang M."/>
        </authorList>
    </citation>
    <scope>NUCLEOTIDE SEQUENCE [LARGE SCALE GENOMIC DNA]</scope>
    <source>
        <strain evidence="2">GT-2023</strain>
        <tissue evidence="2">Liver</tissue>
    </source>
</reference>
<dbReference type="EMBL" id="JAYMGO010000009">
    <property type="protein sequence ID" value="KAL1268383.1"/>
    <property type="molecule type" value="Genomic_DNA"/>
</dbReference>
<comment type="caution">
    <text evidence="2">The sequence shown here is derived from an EMBL/GenBank/DDBJ whole genome shotgun (WGS) entry which is preliminary data.</text>
</comment>
<protein>
    <submittedName>
        <fullName evidence="2">Uncharacterized protein</fullName>
    </submittedName>
</protein>